<comment type="caution">
    <text evidence="3">The sequence shown here is derived from an EMBL/GenBank/DDBJ whole genome shotgun (WGS) entry which is preliminary data.</text>
</comment>
<feature type="compositionally biased region" description="Basic and acidic residues" evidence="2">
    <location>
        <begin position="46"/>
        <end position="65"/>
    </location>
</feature>
<feature type="region of interest" description="Disordered" evidence="2">
    <location>
        <begin position="38"/>
        <end position="70"/>
    </location>
</feature>
<evidence type="ECO:0008006" key="5">
    <source>
        <dbReference type="Google" id="ProtNLM"/>
    </source>
</evidence>
<dbReference type="EMBL" id="JBHFFA010000002">
    <property type="protein sequence ID" value="KAL2642279.1"/>
    <property type="molecule type" value="Genomic_DNA"/>
</dbReference>
<reference evidence="3 4" key="1">
    <citation type="submission" date="2024-09" db="EMBL/GenBank/DDBJ databases">
        <title>Chromosome-scale assembly of Riccia fluitans.</title>
        <authorList>
            <person name="Paukszto L."/>
            <person name="Sawicki J."/>
            <person name="Karawczyk K."/>
            <person name="Piernik-Szablinska J."/>
            <person name="Szczecinska M."/>
            <person name="Mazdziarz M."/>
        </authorList>
    </citation>
    <scope>NUCLEOTIDE SEQUENCE [LARGE SCALE GENOMIC DNA]</scope>
    <source>
        <strain evidence="3">Rf_01</strain>
        <tissue evidence="3">Aerial parts of the thallus</tissue>
    </source>
</reference>
<gene>
    <name evidence="3" type="ORF">R1flu_009866</name>
</gene>
<feature type="coiled-coil region" evidence="1">
    <location>
        <begin position="104"/>
        <end position="138"/>
    </location>
</feature>
<evidence type="ECO:0000256" key="1">
    <source>
        <dbReference type="SAM" id="Coils"/>
    </source>
</evidence>
<accession>A0ABD1Z4F6</accession>
<evidence type="ECO:0000256" key="2">
    <source>
        <dbReference type="SAM" id="MobiDB-lite"/>
    </source>
</evidence>
<sequence length="152" mass="17550">MVEDVLFKKAYLYQSDEGANLDLSKRFCRYGKQIGNGRKKARKRAKAELKPDSAEGKIHKDHASEFENMGKTTKVDITLKEVTEEKVTSSPQRKRRSCKIGSNIDKVYKENDELEVKMKMAEEQYAALQVMFAEEQEKTDKLQKIVVDKNEL</sequence>
<dbReference type="AlphaFoldDB" id="A0ABD1Z4F6"/>
<organism evidence="3 4">
    <name type="scientific">Riccia fluitans</name>
    <dbReference type="NCBI Taxonomy" id="41844"/>
    <lineage>
        <taxon>Eukaryota</taxon>
        <taxon>Viridiplantae</taxon>
        <taxon>Streptophyta</taxon>
        <taxon>Embryophyta</taxon>
        <taxon>Marchantiophyta</taxon>
        <taxon>Marchantiopsida</taxon>
        <taxon>Marchantiidae</taxon>
        <taxon>Marchantiales</taxon>
        <taxon>Ricciaceae</taxon>
        <taxon>Riccia</taxon>
    </lineage>
</organism>
<evidence type="ECO:0000313" key="3">
    <source>
        <dbReference type="EMBL" id="KAL2642279.1"/>
    </source>
</evidence>
<protein>
    <recommendedName>
        <fullName evidence="5">No apical meristem-associated C-terminal domain-containing protein</fullName>
    </recommendedName>
</protein>
<name>A0ABD1Z4F6_9MARC</name>
<keyword evidence="4" id="KW-1185">Reference proteome</keyword>
<dbReference type="Proteomes" id="UP001605036">
    <property type="component" value="Unassembled WGS sequence"/>
</dbReference>
<proteinExistence type="predicted"/>
<keyword evidence="1" id="KW-0175">Coiled coil</keyword>
<evidence type="ECO:0000313" key="4">
    <source>
        <dbReference type="Proteomes" id="UP001605036"/>
    </source>
</evidence>